<dbReference type="AlphaFoldDB" id="A0A7I7TA40"/>
<dbReference type="SUPFAM" id="SSF56801">
    <property type="entry name" value="Acetyl-CoA synthetase-like"/>
    <property type="match status" value="1"/>
</dbReference>
<evidence type="ECO:0000256" key="2">
    <source>
        <dbReference type="ARBA" id="ARBA00022598"/>
    </source>
</evidence>
<name>A0A7I7TA40_9MYCO</name>
<sequence>MSTSPVSDLDPSARPRAYRPADRAVPLVGHTIGELLGIRAGEHPDREAVIGVRHGTDRIERLTYAELLDEADRVAAALAVLVEPGDMVALWAPNVIEWTVIQYGAALAGVVLVALNPVLRHDELEYALRHSRARLLLHADNSRGYEMGAVAESVCGSIPGIQRISLSQPWLAPSGSAASDIGTDADSPVMLQYTSGTTGRPKGVLLTHRALINVAKLTMQAARVAEGAICCNPLPLFHTAGCVIATLGPLWVAGTVVLSERFSPETALETLRRENVSVLFYVPAVLHALLQRQADEGRPAPRLDVIMGGAATVSSELIDGAAKVFGARVHNLYGQTELAPVVSLTRPEDSRHDQLHTVGRPLPQLDCKVIDPGTGAVVAIGQVGEICARGYQQFVEYLHDPDATAAAVDPEGFVRTGDLGTMDERGFLRVTGRLKELIIRGGENIAPAEVESVIAQHDDVLDVVAVGLPDERMGEIVAVVCRVGGRVRVSLRDSLVAYARDRLPAYKVPARWFLIDEFPRTPTGKVQRFALREAALAQELSEL</sequence>
<dbReference type="EMBL" id="AP022596">
    <property type="protein sequence ID" value="BBY66114.1"/>
    <property type="molecule type" value="Genomic_DNA"/>
</dbReference>
<organism evidence="5 6">
    <name type="scientific">Mycolicibacterium helvum</name>
    <dbReference type="NCBI Taxonomy" id="1534349"/>
    <lineage>
        <taxon>Bacteria</taxon>
        <taxon>Bacillati</taxon>
        <taxon>Actinomycetota</taxon>
        <taxon>Actinomycetes</taxon>
        <taxon>Mycobacteriales</taxon>
        <taxon>Mycobacteriaceae</taxon>
        <taxon>Mycolicibacterium</taxon>
    </lineage>
</organism>
<evidence type="ECO:0000256" key="1">
    <source>
        <dbReference type="ARBA" id="ARBA00006432"/>
    </source>
</evidence>
<comment type="similarity">
    <text evidence="1">Belongs to the ATP-dependent AMP-binding enzyme family.</text>
</comment>
<dbReference type="GO" id="GO:0031956">
    <property type="term" value="F:medium-chain fatty acid-CoA ligase activity"/>
    <property type="evidence" value="ECO:0007669"/>
    <property type="project" value="TreeGrafter"/>
</dbReference>
<dbReference type="InterPro" id="IPR045851">
    <property type="entry name" value="AMP-bd_C_sf"/>
</dbReference>
<gene>
    <name evidence="5" type="ORF">MHEL_43570</name>
</gene>
<dbReference type="Proteomes" id="UP000467148">
    <property type="component" value="Chromosome"/>
</dbReference>
<dbReference type="PANTHER" id="PTHR43201">
    <property type="entry name" value="ACYL-COA SYNTHETASE"/>
    <property type="match status" value="1"/>
</dbReference>
<dbReference type="RefSeq" id="WP_163750085.1">
    <property type="nucleotide sequence ID" value="NZ_AP022596.1"/>
</dbReference>
<dbReference type="PANTHER" id="PTHR43201:SF5">
    <property type="entry name" value="MEDIUM-CHAIN ACYL-COA LIGASE ACSF2, MITOCHONDRIAL"/>
    <property type="match status" value="1"/>
</dbReference>
<dbReference type="InterPro" id="IPR025110">
    <property type="entry name" value="AMP-bd_C"/>
</dbReference>
<feature type="domain" description="AMP-binding enzyme C-terminal" evidence="4">
    <location>
        <begin position="449"/>
        <end position="525"/>
    </location>
</feature>
<evidence type="ECO:0000313" key="5">
    <source>
        <dbReference type="EMBL" id="BBY66114.1"/>
    </source>
</evidence>
<proteinExistence type="inferred from homology"/>
<dbReference type="KEGG" id="mhev:MHEL_43570"/>
<dbReference type="PROSITE" id="PS00455">
    <property type="entry name" value="AMP_BINDING"/>
    <property type="match status" value="1"/>
</dbReference>
<keyword evidence="2" id="KW-0436">Ligase</keyword>
<reference evidence="5 6" key="1">
    <citation type="journal article" date="2019" name="Emerg. Microbes Infect.">
        <title>Comprehensive subspecies identification of 175 nontuberculous mycobacteria species based on 7547 genomic profiles.</title>
        <authorList>
            <person name="Matsumoto Y."/>
            <person name="Kinjo T."/>
            <person name="Motooka D."/>
            <person name="Nabeya D."/>
            <person name="Jung N."/>
            <person name="Uechi K."/>
            <person name="Horii T."/>
            <person name="Iida T."/>
            <person name="Fujita J."/>
            <person name="Nakamura S."/>
        </authorList>
    </citation>
    <scope>NUCLEOTIDE SEQUENCE [LARGE SCALE GENOMIC DNA]</scope>
    <source>
        <strain evidence="5 6">JCM 30396</strain>
    </source>
</reference>
<dbReference type="Gene3D" id="3.30.300.30">
    <property type="match status" value="1"/>
</dbReference>
<accession>A0A7I7TA40</accession>
<evidence type="ECO:0000313" key="6">
    <source>
        <dbReference type="Proteomes" id="UP000467148"/>
    </source>
</evidence>
<evidence type="ECO:0000259" key="3">
    <source>
        <dbReference type="Pfam" id="PF00501"/>
    </source>
</evidence>
<dbReference type="Gene3D" id="3.40.50.12780">
    <property type="entry name" value="N-terminal domain of ligase-like"/>
    <property type="match status" value="1"/>
</dbReference>
<evidence type="ECO:0000259" key="4">
    <source>
        <dbReference type="Pfam" id="PF13193"/>
    </source>
</evidence>
<keyword evidence="6" id="KW-1185">Reference proteome</keyword>
<dbReference type="InterPro" id="IPR000873">
    <property type="entry name" value="AMP-dep_synth/lig_dom"/>
</dbReference>
<feature type="domain" description="AMP-dependent synthetase/ligase" evidence="3">
    <location>
        <begin position="40"/>
        <end position="398"/>
    </location>
</feature>
<dbReference type="InterPro" id="IPR042099">
    <property type="entry name" value="ANL_N_sf"/>
</dbReference>
<dbReference type="InterPro" id="IPR020845">
    <property type="entry name" value="AMP-binding_CS"/>
</dbReference>
<dbReference type="GO" id="GO:0006631">
    <property type="term" value="P:fatty acid metabolic process"/>
    <property type="evidence" value="ECO:0007669"/>
    <property type="project" value="TreeGrafter"/>
</dbReference>
<dbReference type="Pfam" id="PF00501">
    <property type="entry name" value="AMP-binding"/>
    <property type="match status" value="1"/>
</dbReference>
<dbReference type="Pfam" id="PF13193">
    <property type="entry name" value="AMP-binding_C"/>
    <property type="match status" value="1"/>
</dbReference>
<protein>
    <submittedName>
        <fullName evidence="5">Fatty-acyl-CoA synthase</fullName>
    </submittedName>
</protein>